<keyword evidence="1" id="KW-0175">Coiled coil</keyword>
<dbReference type="PANTHER" id="PTHR10153">
    <property type="entry name" value="SMALL CONDUCTANCE CALCIUM-ACTIVATED POTASSIUM CHANNEL"/>
    <property type="match status" value="1"/>
</dbReference>
<dbReference type="Gene3D" id="1.10.287.70">
    <property type="match status" value="1"/>
</dbReference>
<feature type="domain" description="Potassium channel" evidence="4">
    <location>
        <begin position="136"/>
        <end position="208"/>
    </location>
</feature>
<dbReference type="AlphaFoldDB" id="A0A8J8T956"/>
<feature type="compositionally biased region" description="Polar residues" evidence="2">
    <location>
        <begin position="572"/>
        <end position="582"/>
    </location>
</feature>
<feature type="region of interest" description="Disordered" evidence="2">
    <location>
        <begin position="502"/>
        <end position="594"/>
    </location>
</feature>
<dbReference type="Pfam" id="PF07885">
    <property type="entry name" value="Ion_trans_2"/>
    <property type="match status" value="1"/>
</dbReference>
<keyword evidence="3" id="KW-0812">Transmembrane</keyword>
<feature type="compositionally biased region" description="Polar residues" evidence="2">
    <location>
        <begin position="716"/>
        <end position="733"/>
    </location>
</feature>
<dbReference type="SUPFAM" id="SSF81324">
    <property type="entry name" value="Voltage-gated potassium channels"/>
    <property type="match status" value="1"/>
</dbReference>
<name>A0A8J8T956_HALGN</name>
<evidence type="ECO:0000256" key="2">
    <source>
        <dbReference type="SAM" id="MobiDB-lite"/>
    </source>
</evidence>
<dbReference type="Proteomes" id="UP000785679">
    <property type="component" value="Unassembled WGS sequence"/>
</dbReference>
<dbReference type="InterPro" id="IPR015449">
    <property type="entry name" value="K_chnl_Ca-activ_SK"/>
</dbReference>
<evidence type="ECO:0000313" key="5">
    <source>
        <dbReference type="EMBL" id="TNV86061.1"/>
    </source>
</evidence>
<feature type="coiled-coil region" evidence="1">
    <location>
        <begin position="332"/>
        <end position="366"/>
    </location>
</feature>
<keyword evidence="3" id="KW-0472">Membrane</keyword>
<sequence length="802" mass="91210">MDLLRQQQLKVLAEGRFWKSKELYQDILILFVCPIPYYDPTFTMECIDMSDKSRMISVHYKLSSLLLSYMFLRSILILRSALNYSLYTDQHAKKLLSENYGFSPDIRFTMKCMIQRKPESTVCIIFLVSMLIIAYLLRIFEIVYYRAIGYNDFEQFYSAIWCTVITMGTVGFGDVVAVSHIGRFIMMATTIWGTFLFTLVIVAFGSMFNLNPHQKKAMHHLLVTRKAALTLTSAFKYYKSLRTFTKQNAQNQLLKEMLKKNISVTNFDQGIRRLQGTMNHNISEFRDERIALKRLKVNDGNEQRRDLFFIKGEILDLQQKFYDFVTGQMEHKQISESTNEAVTSQNRELKQELEDFSQILTDIQKQCKTLINSSKRNNGAFQPYPNGNNQYQAKYISGESVGASESSQKTVRQQPSAFSAQSRVIDHMGAAYFGVGSGYSGGNYTNGMINTEDFKTTGTNNDMRRRGGQPLEDTHQSYEESKNGSTINPYGFTGIPSSEDVIRNIPHSHNHKGKMASTTMNLKPIKEDPNEENEIHKSMHQNAISSNQDQPYTSESSENESDTEEHHDDGESQYSKAQQEPYSHSLKGGEGSSCSIDVLPHENKNNYDSTLNSQFFNPFTVLPAPTTDQQLGLQPNSASANWRPESNQYREKTASGASFLKQSEQQQYPPQNEVSSFSLLQGHSAMPLQGQAVHEGTLQSDLYQLNRRNQRDHSADNPQQQRKGSSAVNQESINLQFRNNRNMSADHNMREGAYNSGGGHNNFNSAVTYGAHVVPDDSSAKINETKKNEYSINMRKLSQNLQ</sequence>
<dbReference type="GO" id="GO:0016020">
    <property type="term" value="C:membrane"/>
    <property type="evidence" value="ECO:0007669"/>
    <property type="project" value="InterPro"/>
</dbReference>
<feature type="compositionally biased region" description="Polar residues" evidence="2">
    <location>
        <begin position="540"/>
        <end position="552"/>
    </location>
</feature>
<gene>
    <name evidence="5" type="ORF">FGO68_gene16061</name>
</gene>
<evidence type="ECO:0000313" key="6">
    <source>
        <dbReference type="Proteomes" id="UP000785679"/>
    </source>
</evidence>
<dbReference type="GO" id="GO:0016286">
    <property type="term" value="F:small conductance calcium-activated potassium channel activity"/>
    <property type="evidence" value="ECO:0007669"/>
    <property type="project" value="InterPro"/>
</dbReference>
<evidence type="ECO:0000259" key="4">
    <source>
        <dbReference type="Pfam" id="PF07885"/>
    </source>
</evidence>
<dbReference type="EMBL" id="RRYP01001346">
    <property type="protein sequence ID" value="TNV86061.1"/>
    <property type="molecule type" value="Genomic_DNA"/>
</dbReference>
<evidence type="ECO:0000256" key="1">
    <source>
        <dbReference type="SAM" id="Coils"/>
    </source>
</evidence>
<keyword evidence="3" id="KW-1133">Transmembrane helix</keyword>
<feature type="transmembrane region" description="Helical" evidence="3">
    <location>
        <begin position="184"/>
        <end position="208"/>
    </location>
</feature>
<reference evidence="5" key="1">
    <citation type="submission" date="2019-06" db="EMBL/GenBank/DDBJ databases">
        <authorList>
            <person name="Zheng W."/>
        </authorList>
    </citation>
    <scope>NUCLEOTIDE SEQUENCE</scope>
    <source>
        <strain evidence="5">QDHG01</strain>
    </source>
</reference>
<feature type="region of interest" description="Disordered" evidence="2">
    <location>
        <begin position="626"/>
        <end position="654"/>
    </location>
</feature>
<feature type="transmembrane region" description="Helical" evidence="3">
    <location>
        <begin position="156"/>
        <end position="177"/>
    </location>
</feature>
<proteinExistence type="predicted"/>
<protein>
    <recommendedName>
        <fullName evidence="4">Potassium channel domain-containing protein</fullName>
    </recommendedName>
</protein>
<feature type="region of interest" description="Disordered" evidence="2">
    <location>
        <begin position="710"/>
        <end position="733"/>
    </location>
</feature>
<evidence type="ECO:0000256" key="3">
    <source>
        <dbReference type="SAM" id="Phobius"/>
    </source>
</evidence>
<accession>A0A8J8T956</accession>
<comment type="caution">
    <text evidence="5">The sequence shown here is derived from an EMBL/GenBank/DDBJ whole genome shotgun (WGS) entry which is preliminary data.</text>
</comment>
<keyword evidence="6" id="KW-1185">Reference proteome</keyword>
<feature type="compositionally biased region" description="Basic and acidic residues" evidence="2">
    <location>
        <begin position="472"/>
        <end position="482"/>
    </location>
</feature>
<dbReference type="OrthoDB" id="73653at2759"/>
<feature type="compositionally biased region" description="Basic and acidic residues" evidence="2">
    <location>
        <begin position="524"/>
        <end position="537"/>
    </location>
</feature>
<dbReference type="InterPro" id="IPR013099">
    <property type="entry name" value="K_chnl_dom"/>
</dbReference>
<feature type="compositionally biased region" description="Polar residues" evidence="2">
    <location>
        <begin position="626"/>
        <end position="647"/>
    </location>
</feature>
<feature type="region of interest" description="Disordered" evidence="2">
    <location>
        <begin position="455"/>
        <end position="490"/>
    </location>
</feature>
<feature type="transmembrane region" description="Helical" evidence="3">
    <location>
        <begin position="120"/>
        <end position="144"/>
    </location>
</feature>
<organism evidence="5 6">
    <name type="scientific">Halteria grandinella</name>
    <dbReference type="NCBI Taxonomy" id="5974"/>
    <lineage>
        <taxon>Eukaryota</taxon>
        <taxon>Sar</taxon>
        <taxon>Alveolata</taxon>
        <taxon>Ciliophora</taxon>
        <taxon>Intramacronucleata</taxon>
        <taxon>Spirotrichea</taxon>
        <taxon>Stichotrichia</taxon>
        <taxon>Sporadotrichida</taxon>
        <taxon>Halteriidae</taxon>
        <taxon>Halteria</taxon>
    </lineage>
</organism>